<evidence type="ECO:0000256" key="6">
    <source>
        <dbReference type="ARBA" id="ARBA00023315"/>
    </source>
</evidence>
<dbReference type="Pfam" id="PF00109">
    <property type="entry name" value="ketoacyl-synt"/>
    <property type="match status" value="1"/>
</dbReference>
<dbReference type="InterPro" id="IPR032821">
    <property type="entry name" value="PKS_assoc"/>
</dbReference>
<organism evidence="9 10">
    <name type="scientific">Streptomyces luteireticuli</name>
    <dbReference type="NCBI Taxonomy" id="173858"/>
    <lineage>
        <taxon>Bacteria</taxon>
        <taxon>Bacillati</taxon>
        <taxon>Actinomycetota</taxon>
        <taxon>Actinomycetes</taxon>
        <taxon>Kitasatosporales</taxon>
        <taxon>Streptomycetaceae</taxon>
        <taxon>Streptomyces</taxon>
    </lineage>
</organism>
<comment type="caution">
    <text evidence="9">The sequence shown here is derived from an EMBL/GenBank/DDBJ whole genome shotgun (WGS) entry which is preliminary data.</text>
</comment>
<dbReference type="Gene3D" id="3.40.50.720">
    <property type="entry name" value="NAD(P)-binding Rossmann-like Domain"/>
    <property type="match status" value="1"/>
</dbReference>
<sequence length="1501" mass="158450">MTGQDACEPIAVISLSCRFPGAENVEAFWANLRAETESISRFPDPGPEPRPRFVGAEGTLGDPAQFDAEFFGYSAREAEVMDPQHRLCLEAAWTAFDTAGYDPAELPFPVGVFLSCGLSSYLVRNLLPNTELLRTLGGLPLLIHNDKDFAATTVSYKLGLTGPSLCVGSACSSSLVAVHLALRSLQSFECDMAVAGGVSLLVPQAQGHVYAEDAIYSPDGRCAAFDASAAGTVGGSGVGFVLLKRLSDARRDGDRVHAVLLGSAVNNDGRRKAGYTAPGVDGQRDVIIEAQAVAGIDAGSVGYVEAHGTGTNIGDPIEVEALTAAFRTTTDRTGFCALGSVKTNIGHLDAAAGIAGLIKAVGAVRDGVIPASLHYRRPNPAIDFAGSPFYVNASTTPWPASDSPRRAGVSSFGIGGTNAHVVLEQPPAPTTSARERRACQPVVLSARSAAALTQAGRELAEQLRDRPDADLGDVAATLGGRRAHRYRRAVTAVTAADAATALAEPVPVHAVQGTGRTAFLIPGHGYGYPAMAMGLHAGEPDFRRHLDDCARLLAAQDMDLFAMLRTEQAGPRGAAPAFQVAEFAVSCSLARTLIDWGVEPGAMLGHSLGEYVAATVAGVFSLSTALRLVTARALAQATLPEGRMLAVALSADDLRPMLDDGLTLAAVNSPDRCVVSGAPGAVAALATRLDGEGVWTRTLAVRHAFHSGAVDPILPRLRTALAEVEFAAPRLPFLSNVTGDWADPAEVTRPEYWLAHMRRPVLFEACARRLAETEPAALLELGPDTGLARLVARGAPGPAATASCLPSAVGDPAAERETAHLVRAVGTLWTSGCPVDWAAFHRSQRPRRTPVPGYPFQRKRYWSEAPGDATGVRPAAPVAAARPVSGEQLHDWGYLPGWRHTAAVRPPARQDGATCLLFADGPLGTAVAARLTALGVHPVTVPSRHGRPDEPRHYRELLAELAAQGRTPRLVAHLWPVTAAREAGTPDEATVRQGQLIGLHSLLHLARAFGAHPGDQRVRLVAVTRGAQSVLGDDLDHPEHATVTAAVKVIPRELPAMSCTAMDIGPTDSDPDRLADRIVAELLAPDPATEIAHRGRQRFERSYTPLRLDPAGEQPTAATGGVHLICGGLGGIGLSLAESLAGSATALVLTRRTPFPAAEDWSGYLAAHPAGDDTTRLIERLTALTAKGTAVLVRQADVADETRMREVVTEAEELFGPVTGVVHAAGSPDTAGMIQRRDQRATDEAIASKVLGPVVLDSVLRDRELDFFVLCSSIGTVLHKLKFGEVGYVAANEFLNAYAAHRACRRAGTTVSIAWTDWTDVGMHASAQEELVARYGRTAEHTASTGDLLDGISREEGVELFHRILAAGGDPQVVVCPQDLQALLARHAEFSTEDHRTAVADLRIAPSRRDRADLSTAYRAPATPLERSLTAYWAGLLGGEPIGVHDSLFELGGDSLIALRLLSLIRERHGVELSMAEFFDAPTIAAQAAAIERATGDEVLL</sequence>
<evidence type="ECO:0000256" key="5">
    <source>
        <dbReference type="ARBA" id="ARBA00023268"/>
    </source>
</evidence>
<dbReference type="Gene3D" id="3.40.47.10">
    <property type="match status" value="1"/>
</dbReference>
<dbReference type="InterPro" id="IPR009081">
    <property type="entry name" value="PP-bd_ACP"/>
</dbReference>
<dbReference type="PROSITE" id="PS00606">
    <property type="entry name" value="KS3_1"/>
    <property type="match status" value="1"/>
</dbReference>
<dbReference type="InterPro" id="IPR049490">
    <property type="entry name" value="C883_1060-like_KR_N"/>
</dbReference>
<protein>
    <recommendedName>
        <fullName evidence="11">SDR family NAD(P)-dependent oxidoreductase</fullName>
    </recommendedName>
</protein>
<dbReference type="SUPFAM" id="SSF51735">
    <property type="entry name" value="NAD(P)-binding Rossmann-fold domains"/>
    <property type="match status" value="2"/>
</dbReference>
<dbReference type="InterPro" id="IPR006162">
    <property type="entry name" value="Ppantetheine_attach_site"/>
</dbReference>
<keyword evidence="2" id="KW-0597">Phosphoprotein</keyword>
<dbReference type="SMART" id="SM00827">
    <property type="entry name" value="PKS_AT"/>
    <property type="match status" value="1"/>
</dbReference>
<dbReference type="SUPFAM" id="SSF52151">
    <property type="entry name" value="FabD/lysophospholipase-like"/>
    <property type="match status" value="1"/>
</dbReference>
<dbReference type="InterPro" id="IPR057326">
    <property type="entry name" value="KR_dom"/>
</dbReference>
<keyword evidence="4" id="KW-0045">Antibiotic biosynthesis</keyword>
<proteinExistence type="predicted"/>
<dbReference type="SMART" id="SM00822">
    <property type="entry name" value="PKS_KR"/>
    <property type="match status" value="1"/>
</dbReference>
<dbReference type="Gene3D" id="3.40.366.10">
    <property type="entry name" value="Malonyl-Coenzyme A Acyl Carrier Protein, domain 2"/>
    <property type="match status" value="1"/>
</dbReference>
<dbReference type="InterPro" id="IPR050091">
    <property type="entry name" value="PKS_NRPS_Biosynth_Enz"/>
</dbReference>
<dbReference type="InterPro" id="IPR020841">
    <property type="entry name" value="PKS_Beta-ketoAc_synthase_dom"/>
</dbReference>
<dbReference type="SMART" id="SM00825">
    <property type="entry name" value="PKS_KS"/>
    <property type="match status" value="1"/>
</dbReference>
<name>A0ABP3IQ33_9ACTN</name>
<dbReference type="InterPro" id="IPR014030">
    <property type="entry name" value="Ketoacyl_synth_N"/>
</dbReference>
<dbReference type="PROSITE" id="PS00012">
    <property type="entry name" value="PHOSPHOPANTETHEINE"/>
    <property type="match status" value="1"/>
</dbReference>
<dbReference type="InterPro" id="IPR014031">
    <property type="entry name" value="Ketoacyl_synth_C"/>
</dbReference>
<dbReference type="RefSeq" id="WP_344026641.1">
    <property type="nucleotide sequence ID" value="NZ_BAAABX010000048.1"/>
</dbReference>
<feature type="domain" description="Ketosynthase family 3 (KS3)" evidence="8">
    <location>
        <begin position="7"/>
        <end position="425"/>
    </location>
</feature>
<keyword evidence="1" id="KW-0596">Phosphopantetheine</keyword>
<dbReference type="PROSITE" id="PS52004">
    <property type="entry name" value="KS3_2"/>
    <property type="match status" value="1"/>
</dbReference>
<dbReference type="Gene3D" id="1.10.1200.10">
    <property type="entry name" value="ACP-like"/>
    <property type="match status" value="1"/>
</dbReference>
<dbReference type="Pfam" id="PF08659">
    <property type="entry name" value="KR"/>
    <property type="match status" value="1"/>
</dbReference>
<dbReference type="InterPro" id="IPR016036">
    <property type="entry name" value="Malonyl_transacylase_ACP-bd"/>
</dbReference>
<dbReference type="SUPFAM" id="SSF47336">
    <property type="entry name" value="ACP-like"/>
    <property type="match status" value="1"/>
</dbReference>
<dbReference type="Pfam" id="PF00698">
    <property type="entry name" value="Acyl_transf_1"/>
    <property type="match status" value="1"/>
</dbReference>
<dbReference type="InterPro" id="IPR036291">
    <property type="entry name" value="NAD(P)-bd_dom_sf"/>
</dbReference>
<dbReference type="Gene3D" id="3.30.70.3290">
    <property type="match status" value="1"/>
</dbReference>
<evidence type="ECO:0000313" key="10">
    <source>
        <dbReference type="Proteomes" id="UP001500879"/>
    </source>
</evidence>
<dbReference type="Pfam" id="PF00550">
    <property type="entry name" value="PP-binding"/>
    <property type="match status" value="1"/>
</dbReference>
<dbReference type="InterPro" id="IPR036736">
    <property type="entry name" value="ACP-like_sf"/>
</dbReference>
<evidence type="ECO:0000259" key="7">
    <source>
        <dbReference type="PROSITE" id="PS50075"/>
    </source>
</evidence>
<keyword evidence="6" id="KW-0012">Acyltransferase</keyword>
<keyword evidence="10" id="KW-1185">Reference proteome</keyword>
<reference evidence="10" key="1">
    <citation type="journal article" date="2019" name="Int. J. Syst. Evol. Microbiol.">
        <title>The Global Catalogue of Microorganisms (GCM) 10K type strain sequencing project: providing services to taxonomists for standard genome sequencing and annotation.</title>
        <authorList>
            <consortium name="The Broad Institute Genomics Platform"/>
            <consortium name="The Broad Institute Genome Sequencing Center for Infectious Disease"/>
            <person name="Wu L."/>
            <person name="Ma J."/>
        </authorList>
    </citation>
    <scope>NUCLEOTIDE SEQUENCE [LARGE SCALE GENOMIC DNA]</scope>
    <source>
        <strain evidence="10">JCM 4788</strain>
    </source>
</reference>
<dbReference type="InterPro" id="IPR016035">
    <property type="entry name" value="Acyl_Trfase/lysoPLipase"/>
</dbReference>
<evidence type="ECO:0000256" key="3">
    <source>
        <dbReference type="ARBA" id="ARBA00022679"/>
    </source>
</evidence>
<evidence type="ECO:0000256" key="2">
    <source>
        <dbReference type="ARBA" id="ARBA00022553"/>
    </source>
</evidence>
<evidence type="ECO:0008006" key="11">
    <source>
        <dbReference type="Google" id="ProtNLM"/>
    </source>
</evidence>
<dbReference type="Pfam" id="PF21394">
    <property type="entry name" value="Beta-ketacyl_N"/>
    <property type="match status" value="1"/>
</dbReference>
<dbReference type="InterPro" id="IPR016039">
    <property type="entry name" value="Thiolase-like"/>
</dbReference>
<evidence type="ECO:0000259" key="8">
    <source>
        <dbReference type="PROSITE" id="PS52004"/>
    </source>
</evidence>
<evidence type="ECO:0000256" key="4">
    <source>
        <dbReference type="ARBA" id="ARBA00023194"/>
    </source>
</evidence>
<evidence type="ECO:0000313" key="9">
    <source>
        <dbReference type="EMBL" id="GAA0416176.1"/>
    </source>
</evidence>
<dbReference type="SMART" id="SM00823">
    <property type="entry name" value="PKS_PP"/>
    <property type="match status" value="1"/>
</dbReference>
<dbReference type="CDD" id="cd00833">
    <property type="entry name" value="PKS"/>
    <property type="match status" value="1"/>
</dbReference>
<dbReference type="InterPro" id="IPR014043">
    <property type="entry name" value="Acyl_transferase_dom"/>
</dbReference>
<dbReference type="InterPro" id="IPR013968">
    <property type="entry name" value="PKS_KR"/>
</dbReference>
<dbReference type="Pfam" id="PF16197">
    <property type="entry name" value="KAsynt_C_assoc"/>
    <property type="match status" value="1"/>
</dbReference>
<dbReference type="PANTHER" id="PTHR43775">
    <property type="entry name" value="FATTY ACID SYNTHASE"/>
    <property type="match status" value="1"/>
</dbReference>
<dbReference type="InterPro" id="IPR018201">
    <property type="entry name" value="Ketoacyl_synth_AS"/>
</dbReference>
<dbReference type="PROSITE" id="PS50075">
    <property type="entry name" value="CARRIER"/>
    <property type="match status" value="1"/>
</dbReference>
<dbReference type="EMBL" id="BAAABX010000048">
    <property type="protein sequence ID" value="GAA0416176.1"/>
    <property type="molecule type" value="Genomic_DNA"/>
</dbReference>
<dbReference type="Pfam" id="PF02801">
    <property type="entry name" value="Ketoacyl-synt_C"/>
    <property type="match status" value="1"/>
</dbReference>
<dbReference type="InterPro" id="IPR020806">
    <property type="entry name" value="PKS_PP-bd"/>
</dbReference>
<keyword evidence="3" id="KW-0808">Transferase</keyword>
<accession>A0ABP3IQ33</accession>
<gene>
    <name evidence="9" type="ORF">GCM10010357_41960</name>
</gene>
<dbReference type="PANTHER" id="PTHR43775:SF51">
    <property type="entry name" value="INACTIVE PHENOLPHTHIOCEROL SYNTHESIS POLYKETIDE SYNTHASE TYPE I PKS1-RELATED"/>
    <property type="match status" value="1"/>
</dbReference>
<keyword evidence="5" id="KW-0511">Multifunctional enzyme</keyword>
<dbReference type="SUPFAM" id="SSF55048">
    <property type="entry name" value="Probable ACP-binding domain of malonyl-CoA ACP transacylase"/>
    <property type="match status" value="1"/>
</dbReference>
<dbReference type="InterPro" id="IPR001227">
    <property type="entry name" value="Ac_transferase_dom_sf"/>
</dbReference>
<feature type="domain" description="Carrier" evidence="7">
    <location>
        <begin position="1420"/>
        <end position="1495"/>
    </location>
</feature>
<dbReference type="Proteomes" id="UP001500879">
    <property type="component" value="Unassembled WGS sequence"/>
</dbReference>
<evidence type="ECO:0000256" key="1">
    <source>
        <dbReference type="ARBA" id="ARBA00022450"/>
    </source>
</evidence>
<dbReference type="SUPFAM" id="SSF53901">
    <property type="entry name" value="Thiolase-like"/>
    <property type="match status" value="1"/>
</dbReference>